<accession>A0ABZ2LTN2</accession>
<proteinExistence type="predicted"/>
<dbReference type="PROSITE" id="PS51257">
    <property type="entry name" value="PROKAR_LIPOPROTEIN"/>
    <property type="match status" value="1"/>
</dbReference>
<dbReference type="InterPro" id="IPR036280">
    <property type="entry name" value="Multihaem_cyt_sf"/>
</dbReference>
<gene>
    <name evidence="1" type="ORF">LZC94_41425</name>
</gene>
<name>A0ABZ2LTN2_9BACT</name>
<keyword evidence="2" id="KW-1185">Reference proteome</keyword>
<dbReference type="EMBL" id="CP089984">
    <property type="protein sequence ID" value="WXB14274.1"/>
    <property type="molecule type" value="Genomic_DNA"/>
</dbReference>
<evidence type="ECO:0000313" key="2">
    <source>
        <dbReference type="Proteomes" id="UP001370348"/>
    </source>
</evidence>
<dbReference type="RefSeq" id="WP_394823894.1">
    <property type="nucleotide sequence ID" value="NZ_CP089984.1"/>
</dbReference>
<dbReference type="Proteomes" id="UP001370348">
    <property type="component" value="Chromosome"/>
</dbReference>
<evidence type="ECO:0008006" key="3">
    <source>
        <dbReference type="Google" id="ProtNLM"/>
    </source>
</evidence>
<dbReference type="SUPFAM" id="SSF48695">
    <property type="entry name" value="Multiheme cytochromes"/>
    <property type="match status" value="1"/>
</dbReference>
<evidence type="ECO:0000313" key="1">
    <source>
        <dbReference type="EMBL" id="WXB14274.1"/>
    </source>
</evidence>
<protein>
    <recommendedName>
        <fullName evidence="3">Cytochrome c domain-containing protein</fullName>
    </recommendedName>
</protein>
<organism evidence="1 2">
    <name type="scientific">Pendulispora albinea</name>
    <dbReference type="NCBI Taxonomy" id="2741071"/>
    <lineage>
        <taxon>Bacteria</taxon>
        <taxon>Pseudomonadati</taxon>
        <taxon>Myxococcota</taxon>
        <taxon>Myxococcia</taxon>
        <taxon>Myxococcales</taxon>
        <taxon>Sorangiineae</taxon>
        <taxon>Pendulisporaceae</taxon>
        <taxon>Pendulispora</taxon>
    </lineage>
</organism>
<sequence length="188" mass="20783">MRSIWILAICLFSACKPQGEAPLGTAPPSQGFAAFRAASSVLLHPRCLHCHAKDDAPLQGDDHHVHDMNVKRYTDGKGSPAMRCTNCHQTANSPLPHSPPGADDWHMPPDDMRMSWHGLTIAELCESLKDPARNGHRKLEDVIDHLDTGLVKWAWEPGPGRERPPLEYGDFVAKMRAWKEAGAPCADR</sequence>
<reference evidence="1 2" key="1">
    <citation type="submission" date="2021-12" db="EMBL/GenBank/DDBJ databases">
        <title>Discovery of the Pendulisporaceae a myxobacterial family with distinct sporulation behavior and unique specialized metabolism.</title>
        <authorList>
            <person name="Garcia R."/>
            <person name="Popoff A."/>
            <person name="Bader C.D."/>
            <person name="Loehr J."/>
            <person name="Walesch S."/>
            <person name="Walt C."/>
            <person name="Boldt J."/>
            <person name="Bunk B."/>
            <person name="Haeckl F.J.F.P.J."/>
            <person name="Gunesch A.P."/>
            <person name="Birkelbach J."/>
            <person name="Nuebel U."/>
            <person name="Pietschmann T."/>
            <person name="Bach T."/>
            <person name="Mueller R."/>
        </authorList>
    </citation>
    <scope>NUCLEOTIDE SEQUENCE [LARGE SCALE GENOMIC DNA]</scope>
    <source>
        <strain evidence="1 2">MSr11954</strain>
    </source>
</reference>